<feature type="region of interest" description="Disordered" evidence="1">
    <location>
        <begin position="102"/>
        <end position="139"/>
    </location>
</feature>
<comment type="caution">
    <text evidence="2">The sequence shown here is derived from an EMBL/GenBank/DDBJ whole genome shotgun (WGS) entry which is preliminary data.</text>
</comment>
<dbReference type="PANTHER" id="PTHR21277">
    <property type="entry name" value="TRANSCRIPTIONAL ADAPTER 1"/>
    <property type="match status" value="1"/>
</dbReference>
<dbReference type="GO" id="GO:0000124">
    <property type="term" value="C:SAGA complex"/>
    <property type="evidence" value="ECO:0007669"/>
    <property type="project" value="TreeGrafter"/>
</dbReference>
<proteinExistence type="predicted"/>
<evidence type="ECO:0000313" key="2">
    <source>
        <dbReference type="EMBL" id="PWA83281.1"/>
    </source>
</evidence>
<dbReference type="EMBL" id="PKPP01001367">
    <property type="protein sequence ID" value="PWA83281.1"/>
    <property type="molecule type" value="Genomic_DNA"/>
</dbReference>
<dbReference type="InterPro" id="IPR024738">
    <property type="entry name" value="Hfi1/Tada1"/>
</dbReference>
<organism evidence="2 3">
    <name type="scientific">Artemisia annua</name>
    <name type="common">Sweet wormwood</name>
    <dbReference type="NCBI Taxonomy" id="35608"/>
    <lineage>
        <taxon>Eukaryota</taxon>
        <taxon>Viridiplantae</taxon>
        <taxon>Streptophyta</taxon>
        <taxon>Embryophyta</taxon>
        <taxon>Tracheophyta</taxon>
        <taxon>Spermatophyta</taxon>
        <taxon>Magnoliopsida</taxon>
        <taxon>eudicotyledons</taxon>
        <taxon>Gunneridae</taxon>
        <taxon>Pentapetalae</taxon>
        <taxon>asterids</taxon>
        <taxon>campanulids</taxon>
        <taxon>Asterales</taxon>
        <taxon>Asteraceae</taxon>
        <taxon>Asteroideae</taxon>
        <taxon>Anthemideae</taxon>
        <taxon>Artemisiinae</taxon>
        <taxon>Artemisia</taxon>
    </lineage>
</organism>
<dbReference type="Pfam" id="PF12767">
    <property type="entry name" value="SAGA-Tad1"/>
    <property type="match status" value="1"/>
</dbReference>
<sequence>MAAVQHCSRVDTIQLKVEMERRLGTQKAEKYFDLLTRFLSLKLGKSEFDQHCVHLIGRENVRYHNELIKAILGNALVCKTPPLSNQVKCDGVNGIDPRNGLQSLGRDVFPQSPRKGRSPNIREHKFKDRPSPLGVDGKSHLVPTKVTSVEIRKEVEQDELSAVTDRRVTITAPFGVGVHSNRKPKVLQNGVGTVSLEERLKEKLRKVGLDISVDCVNLLNKGLASYLTRVIEPCLELARSRSLSPPGTMFTTSILDFLLATKTNPKILGEDWPTKLEKICFAKSGMTKVMETSQI</sequence>
<dbReference type="GO" id="GO:0006357">
    <property type="term" value="P:regulation of transcription by RNA polymerase II"/>
    <property type="evidence" value="ECO:0007669"/>
    <property type="project" value="TreeGrafter"/>
</dbReference>
<evidence type="ECO:0000313" key="3">
    <source>
        <dbReference type="Proteomes" id="UP000245207"/>
    </source>
</evidence>
<accession>A0A2U1PBZ5</accession>
<dbReference type="STRING" id="35608.A0A2U1PBZ5"/>
<keyword evidence="3" id="KW-1185">Reference proteome</keyword>
<dbReference type="PANTHER" id="PTHR21277:SF36">
    <property type="entry name" value="TRANSCRIPTIONAL COACTIVATOR HFI1_TRANSCRIPTIONAL ADAPTER 1"/>
    <property type="match status" value="1"/>
</dbReference>
<feature type="compositionally biased region" description="Basic and acidic residues" evidence="1">
    <location>
        <begin position="120"/>
        <end position="130"/>
    </location>
</feature>
<gene>
    <name evidence="2" type="ORF">CTI12_AA163940</name>
</gene>
<dbReference type="AlphaFoldDB" id="A0A2U1PBZ5"/>
<name>A0A2U1PBZ5_ARTAN</name>
<dbReference type="Proteomes" id="UP000245207">
    <property type="component" value="Unassembled WGS sequence"/>
</dbReference>
<dbReference type="OrthoDB" id="10264870at2759"/>
<evidence type="ECO:0000256" key="1">
    <source>
        <dbReference type="SAM" id="MobiDB-lite"/>
    </source>
</evidence>
<dbReference type="GO" id="GO:0003713">
    <property type="term" value="F:transcription coactivator activity"/>
    <property type="evidence" value="ECO:0007669"/>
    <property type="project" value="TreeGrafter"/>
</dbReference>
<reference evidence="2 3" key="1">
    <citation type="journal article" date="2018" name="Mol. Plant">
        <title>The genome of Artemisia annua provides insight into the evolution of Asteraceae family and artemisinin biosynthesis.</title>
        <authorList>
            <person name="Shen Q."/>
            <person name="Zhang L."/>
            <person name="Liao Z."/>
            <person name="Wang S."/>
            <person name="Yan T."/>
            <person name="Shi P."/>
            <person name="Liu M."/>
            <person name="Fu X."/>
            <person name="Pan Q."/>
            <person name="Wang Y."/>
            <person name="Lv Z."/>
            <person name="Lu X."/>
            <person name="Zhang F."/>
            <person name="Jiang W."/>
            <person name="Ma Y."/>
            <person name="Chen M."/>
            <person name="Hao X."/>
            <person name="Li L."/>
            <person name="Tang Y."/>
            <person name="Lv G."/>
            <person name="Zhou Y."/>
            <person name="Sun X."/>
            <person name="Brodelius P.E."/>
            <person name="Rose J.K.C."/>
            <person name="Tang K."/>
        </authorList>
    </citation>
    <scope>NUCLEOTIDE SEQUENCE [LARGE SCALE GENOMIC DNA]</scope>
    <source>
        <strain evidence="3">cv. Huhao1</strain>
        <tissue evidence="2">Leaf</tissue>
    </source>
</reference>
<protein>
    <submittedName>
        <fullName evidence="2">Transcriptional coactivator Hfi1/Transcriptional adapter 1</fullName>
    </submittedName>
</protein>